<organism evidence="3 4">
    <name type="scientific">Colletotrichum gloeosporioides</name>
    <name type="common">Anthracnose fungus</name>
    <name type="synonym">Glomerella cingulata</name>
    <dbReference type="NCBI Taxonomy" id="474922"/>
    <lineage>
        <taxon>Eukaryota</taxon>
        <taxon>Fungi</taxon>
        <taxon>Dikarya</taxon>
        <taxon>Ascomycota</taxon>
        <taxon>Pezizomycotina</taxon>
        <taxon>Sordariomycetes</taxon>
        <taxon>Hypocreomycetidae</taxon>
        <taxon>Glomerellales</taxon>
        <taxon>Glomerellaceae</taxon>
        <taxon>Colletotrichum</taxon>
        <taxon>Colletotrichum gloeosporioides species complex</taxon>
    </lineage>
</organism>
<dbReference type="Pfam" id="PF24883">
    <property type="entry name" value="NPHP3_N"/>
    <property type="match status" value="1"/>
</dbReference>
<keyword evidence="1" id="KW-0677">Repeat</keyword>
<dbReference type="GeneID" id="69012807"/>
<reference evidence="3" key="2">
    <citation type="submission" date="2020-03" db="EMBL/GenBank/DDBJ databases">
        <authorList>
            <person name="Fu F.-F."/>
            <person name="Chen J."/>
        </authorList>
    </citation>
    <scope>NUCLEOTIDE SEQUENCE</scope>
    <source>
        <strain evidence="3">Lc1</strain>
    </source>
</reference>
<protein>
    <recommendedName>
        <fullName evidence="2">Nephrocystin 3-like N-terminal domain-containing protein</fullName>
    </recommendedName>
</protein>
<dbReference type="SUPFAM" id="SSF52540">
    <property type="entry name" value="P-loop containing nucleoside triphosphate hydrolases"/>
    <property type="match status" value="1"/>
</dbReference>
<accession>A0A8H4CKE8</accession>
<comment type="caution">
    <text evidence="3">The sequence shown here is derived from an EMBL/GenBank/DDBJ whole genome shotgun (WGS) entry which is preliminary data.</text>
</comment>
<reference evidence="3" key="1">
    <citation type="journal article" date="2020" name="Phytopathology">
        <title>Genome sequence and comparative analysis of Colletotrichum gloeosporioides isolated from Liriodendron leaves.</title>
        <authorList>
            <person name="Fu F.F."/>
            <person name="Hao Z."/>
            <person name="Wang P."/>
            <person name="Lu Y."/>
            <person name="Xue L.J."/>
            <person name="Wei G."/>
            <person name="Tian Y."/>
            <person name="Baishi H."/>
            <person name="Xu H."/>
            <person name="Shi J."/>
            <person name="Cheng T."/>
            <person name="Wang G."/>
            <person name="Yi Y."/>
            <person name="Chen J."/>
        </authorList>
    </citation>
    <scope>NUCLEOTIDE SEQUENCE</scope>
    <source>
        <strain evidence="3">Lc1</strain>
    </source>
</reference>
<evidence type="ECO:0000256" key="1">
    <source>
        <dbReference type="ARBA" id="ARBA00022737"/>
    </source>
</evidence>
<dbReference type="InterPro" id="IPR056884">
    <property type="entry name" value="NPHP3-like_N"/>
</dbReference>
<dbReference type="InterPro" id="IPR027417">
    <property type="entry name" value="P-loop_NTPase"/>
</dbReference>
<sequence>MPSISFDENTEYQECLQSLQFPNMHRRRDQIETALRKTNKWLWNHDDYRKWEQEGGLLWISGKPGSGKSVLAKSIQHRFRHKSNTDWSFCSWFYTSRDLEIGVRHSFMLRAIMYQILFMNKDAFLAIRPHYRDQQSHSRGQIELWSQAVLQKALVGLSRDTCMRPTIIVIDGFDESDSEPSCRAAVLDMFHELYHRPGRTRIILLSRHLPEIEKQSQGFFKILMEGCNERDINDVIRHGINELSSAWGRRLTSTQPPKTSAMGEPQTEVSDPTLRKIESYLRNNSSGVILWVRLVFREIETDFKRRTGFTEEELWRAIESLPLELESLYAHSLRRLSKSMSPEEEATAKEIFAWIVVSPNIEALQLPQLREAMALSKFIPGEDYSTKLLQDRKTLLMQTPNGELDWNHFRNIVYEHCGPLVEFVPLISQSPYEEDSRLVQSSSDISSMTAQLIHQTVDVFLRDPSRSGSWFIDQQEVERKIANISHGYLGIGKSSRPTPKRLMADQLINSHIHGHFGALKKNFSNVMSTPFELLAMDEYQRLRPLASFALATISRLNSYQHSVVEALELIDNKLKIEDRLVTYCMPDLLFTPPALGTSLKRITREPSSRGETWR</sequence>
<gene>
    <name evidence="3" type="ORF">GCG54_00005657</name>
</gene>
<evidence type="ECO:0000313" key="3">
    <source>
        <dbReference type="EMBL" id="KAF3805618.1"/>
    </source>
</evidence>
<dbReference type="EMBL" id="WVTB01000041">
    <property type="protein sequence ID" value="KAF3805618.1"/>
    <property type="molecule type" value="Genomic_DNA"/>
</dbReference>
<dbReference type="AlphaFoldDB" id="A0A8H4CKE8"/>
<dbReference type="Gene3D" id="3.40.50.300">
    <property type="entry name" value="P-loop containing nucleotide triphosphate hydrolases"/>
    <property type="match status" value="1"/>
</dbReference>
<dbReference type="Proteomes" id="UP000613401">
    <property type="component" value="Unassembled WGS sequence"/>
</dbReference>
<evidence type="ECO:0000259" key="2">
    <source>
        <dbReference type="Pfam" id="PF24883"/>
    </source>
</evidence>
<keyword evidence="4" id="KW-1185">Reference proteome</keyword>
<proteinExistence type="predicted"/>
<feature type="domain" description="Nephrocystin 3-like N-terminal" evidence="2">
    <location>
        <begin position="38"/>
        <end position="207"/>
    </location>
</feature>
<evidence type="ECO:0000313" key="4">
    <source>
        <dbReference type="Proteomes" id="UP000613401"/>
    </source>
</evidence>
<dbReference type="RefSeq" id="XP_045264777.1">
    <property type="nucleotide sequence ID" value="XM_045405675.1"/>
</dbReference>
<dbReference type="PANTHER" id="PTHR10039">
    <property type="entry name" value="AMELOGENIN"/>
    <property type="match status" value="1"/>
</dbReference>
<name>A0A8H4CKE8_COLGL</name>